<evidence type="ECO:0008006" key="3">
    <source>
        <dbReference type="Google" id="ProtNLM"/>
    </source>
</evidence>
<keyword evidence="2" id="KW-1185">Reference proteome</keyword>
<dbReference type="Gene3D" id="3.40.50.300">
    <property type="entry name" value="P-loop containing nucleotide triphosphate hydrolases"/>
    <property type="match status" value="1"/>
</dbReference>
<dbReference type="AlphaFoldDB" id="A0A5C1ACT4"/>
<evidence type="ECO:0000313" key="2">
    <source>
        <dbReference type="Proteomes" id="UP000324974"/>
    </source>
</evidence>
<organism evidence="1 2">
    <name type="scientific">Limnoglobus roseus</name>
    <dbReference type="NCBI Taxonomy" id="2598579"/>
    <lineage>
        <taxon>Bacteria</taxon>
        <taxon>Pseudomonadati</taxon>
        <taxon>Planctomycetota</taxon>
        <taxon>Planctomycetia</taxon>
        <taxon>Gemmatales</taxon>
        <taxon>Gemmataceae</taxon>
        <taxon>Limnoglobus</taxon>
    </lineage>
</organism>
<proteinExistence type="predicted"/>
<evidence type="ECO:0000313" key="1">
    <source>
        <dbReference type="EMBL" id="QEL15806.1"/>
    </source>
</evidence>
<reference evidence="2" key="1">
    <citation type="submission" date="2019-08" db="EMBL/GenBank/DDBJ databases">
        <title>Limnoglobus roseus gen. nov., sp. nov., a novel freshwater planctomycete with a giant genome from the family Gemmataceae.</title>
        <authorList>
            <person name="Kulichevskaya I.S."/>
            <person name="Naumoff D.G."/>
            <person name="Miroshnikov K."/>
            <person name="Ivanova A."/>
            <person name="Philippov D.A."/>
            <person name="Hakobyan A."/>
            <person name="Rijpstra I.C."/>
            <person name="Sinninghe Damste J.S."/>
            <person name="Liesack W."/>
            <person name="Dedysh S.N."/>
        </authorList>
    </citation>
    <scope>NUCLEOTIDE SEQUENCE [LARGE SCALE GENOMIC DNA]</scope>
    <source>
        <strain evidence="2">PX52</strain>
    </source>
</reference>
<dbReference type="InterPro" id="IPR027417">
    <property type="entry name" value="P-loop_NTPase"/>
</dbReference>
<dbReference type="KEGG" id="lrs:PX52LOC_02742"/>
<protein>
    <recommendedName>
        <fullName evidence="3">Terminase large subunit gp17-like C-terminal domain-containing protein</fullName>
    </recommendedName>
</protein>
<dbReference type="EMBL" id="CP042425">
    <property type="protein sequence ID" value="QEL15806.1"/>
    <property type="molecule type" value="Genomic_DNA"/>
</dbReference>
<gene>
    <name evidence="1" type="ORF">PX52LOC_02742</name>
</gene>
<accession>A0A5C1ACT4</accession>
<name>A0A5C1ACT4_9BACT</name>
<dbReference type="Proteomes" id="UP000324974">
    <property type="component" value="Chromosome"/>
</dbReference>
<sequence length="253" mass="28548">MLALQHQIAASRRGPNEFIEFCFTDPVGRAIQQAPFHRDLQLFLTAHRKALIELPRDHGKSTQVCGRILWELGHRPNLRVKLVCSTDALAAERTRFLRDAIKANRYLRMVFPYLLPAQPWAADAFTVERPADVIGPSVAAFGVGSGSTGARADLLVCDDVVDVAAVASKAERDKVTGFFHDNLLNLLEPDGRFWGLFTPWREQKNCHNRQTRIVKHETWLSALISRRNEHSTARVLPARLPTWPCHLRSSCGR</sequence>